<reference evidence="3 4" key="1">
    <citation type="journal article" date="2013" name="Curr. Biol.">
        <title>The Genome of the Foraminiferan Reticulomyxa filosa.</title>
        <authorList>
            <person name="Glockner G."/>
            <person name="Hulsmann N."/>
            <person name="Schleicher M."/>
            <person name="Noegel A.A."/>
            <person name="Eichinger L."/>
            <person name="Gallinger C."/>
            <person name="Pawlowski J."/>
            <person name="Sierra R."/>
            <person name="Euteneuer U."/>
            <person name="Pillet L."/>
            <person name="Moustafa A."/>
            <person name="Platzer M."/>
            <person name="Groth M."/>
            <person name="Szafranski K."/>
            <person name="Schliwa M."/>
        </authorList>
    </citation>
    <scope>NUCLEOTIDE SEQUENCE [LARGE SCALE GENOMIC DNA]</scope>
</reference>
<comment type="caution">
    <text evidence="3">The sequence shown here is derived from an EMBL/GenBank/DDBJ whole genome shotgun (WGS) entry which is preliminary data.</text>
</comment>
<keyword evidence="2" id="KW-1133">Transmembrane helix</keyword>
<evidence type="ECO:0000313" key="3">
    <source>
        <dbReference type="EMBL" id="ETO19221.1"/>
    </source>
</evidence>
<organism evidence="3 4">
    <name type="scientific">Reticulomyxa filosa</name>
    <dbReference type="NCBI Taxonomy" id="46433"/>
    <lineage>
        <taxon>Eukaryota</taxon>
        <taxon>Sar</taxon>
        <taxon>Rhizaria</taxon>
        <taxon>Retaria</taxon>
        <taxon>Foraminifera</taxon>
        <taxon>Monothalamids</taxon>
        <taxon>Reticulomyxidae</taxon>
        <taxon>Reticulomyxa</taxon>
    </lineage>
</organism>
<keyword evidence="2" id="KW-0812">Transmembrane</keyword>
<sequence length="716" mass="81101">MDWECAAEIPDSKERKIGVYALFDSKSSGECAIAMMNDRSYTAFFRWLVANEPSTGNCGSYSFAIEYIEKSPQMINGTTSNMIGRYEKNFVYFVFLMFDVILKESLQKKKKKKKICIYTYTYKCMYTVHMYCTCFFNAIVDDLISIPLCSNGQTIHPSTMPTRMPTAISSTAPTAVSSTMIKTISTTTTTTTTIITTIDTVMSSSTSTHVEKTERYDAFAKTRYSNSLTLVIWIVVCLAVCLIAIFSCFCCCRLLFHQFKRSSPAPSNQPPTLEKASRRSTRPCQHTAGCHCGQIQPDGITVREGVRISRNFPEQAKAGQEQYSHERSKLQSQQKETSEIVTQMDFETIGVLLSPTVQLASTVYLQRDRGITCSYSSDAGTLLRPPTPPPEAILQARQTNLELENNEEDNKNDMHGNANYDNTITQKELKNSNIEANANGVFLSKSMYHVPLKQDKMDQIVPMNGNDSDDGHINGLPPPPLSPAAKNEYDDTDSDSESKEEGKKMLSFNAQDKHQHTTETRLQQSNNSKYDTHTDVESEEIKEKSIHTKSLSNIDRQSISLRTATGNTTCMSSSKNVPIYFQPPSRSFFKMKNIGDSTPASSQLYSSFERYPKIIRTNYATSAIQHSRTQQNPDCFSPSFDLRKVFCRNTFSMQWLSMFVLRIVTFSFQLIIPTSIEEKKTTQCNEWDCMSTKNNLKIYEFILKILHEKCFVYKML</sequence>
<dbReference type="AlphaFoldDB" id="X6MZG1"/>
<feature type="compositionally biased region" description="Polar residues" evidence="1">
    <location>
        <begin position="520"/>
        <end position="529"/>
    </location>
</feature>
<dbReference type="Proteomes" id="UP000023152">
    <property type="component" value="Unassembled WGS sequence"/>
</dbReference>
<feature type="transmembrane region" description="Helical" evidence="2">
    <location>
        <begin position="230"/>
        <end position="256"/>
    </location>
</feature>
<dbReference type="EMBL" id="ASPP01013897">
    <property type="protein sequence ID" value="ETO19221.1"/>
    <property type="molecule type" value="Genomic_DNA"/>
</dbReference>
<proteinExistence type="predicted"/>
<evidence type="ECO:0000313" key="4">
    <source>
        <dbReference type="Proteomes" id="UP000023152"/>
    </source>
</evidence>
<accession>X6MZG1</accession>
<gene>
    <name evidence="3" type="ORF">RFI_18006</name>
</gene>
<evidence type="ECO:0000256" key="1">
    <source>
        <dbReference type="SAM" id="MobiDB-lite"/>
    </source>
</evidence>
<feature type="compositionally biased region" description="Basic and acidic residues" evidence="1">
    <location>
        <begin position="530"/>
        <end position="546"/>
    </location>
</feature>
<name>X6MZG1_RETFI</name>
<evidence type="ECO:0000256" key="2">
    <source>
        <dbReference type="SAM" id="Phobius"/>
    </source>
</evidence>
<protein>
    <submittedName>
        <fullName evidence="3">Uncharacterized protein</fullName>
    </submittedName>
</protein>
<feature type="region of interest" description="Disordered" evidence="1">
    <location>
        <begin position="459"/>
        <end position="548"/>
    </location>
</feature>
<keyword evidence="2" id="KW-0472">Membrane</keyword>
<feature type="region of interest" description="Disordered" evidence="1">
    <location>
        <begin position="315"/>
        <end position="334"/>
    </location>
</feature>
<keyword evidence="4" id="KW-1185">Reference proteome</keyword>